<feature type="transmembrane region" description="Helical" evidence="5">
    <location>
        <begin position="34"/>
        <end position="55"/>
    </location>
</feature>
<reference evidence="8" key="1">
    <citation type="submission" date="2018-07" db="EMBL/GenBank/DDBJ databases">
        <authorList>
            <person name="Safronova V.I."/>
            <person name="Chirak E.R."/>
            <person name="Sazanova A.L."/>
        </authorList>
    </citation>
    <scope>NUCLEOTIDE SEQUENCE [LARGE SCALE GENOMIC DNA]</scope>
    <source>
        <strain evidence="8">RCAM04685</strain>
    </source>
</reference>
<feature type="transmembrane region" description="Helical" evidence="5">
    <location>
        <begin position="333"/>
        <end position="351"/>
    </location>
</feature>
<keyword evidence="4 5" id="KW-0472">Membrane</keyword>
<comment type="subcellular location">
    <subcellularLocation>
        <location evidence="1">Membrane</location>
        <topology evidence="1">Multi-pass membrane protein</topology>
    </subcellularLocation>
</comment>
<feature type="transmembrane region" description="Helical" evidence="5">
    <location>
        <begin position="394"/>
        <end position="413"/>
    </location>
</feature>
<dbReference type="GO" id="GO:0046943">
    <property type="term" value="F:carboxylic acid transmembrane transporter activity"/>
    <property type="evidence" value="ECO:0007669"/>
    <property type="project" value="TreeGrafter"/>
</dbReference>
<organism evidence="7 8">
    <name type="scientific">Bosea caraganae</name>
    <dbReference type="NCBI Taxonomy" id="2763117"/>
    <lineage>
        <taxon>Bacteria</taxon>
        <taxon>Pseudomonadati</taxon>
        <taxon>Pseudomonadota</taxon>
        <taxon>Alphaproteobacteria</taxon>
        <taxon>Hyphomicrobiales</taxon>
        <taxon>Boseaceae</taxon>
        <taxon>Bosea</taxon>
    </lineage>
</organism>
<evidence type="ECO:0000313" key="7">
    <source>
        <dbReference type="EMBL" id="RDJ20329.1"/>
    </source>
</evidence>
<proteinExistence type="predicted"/>
<dbReference type="OrthoDB" id="9784658at2"/>
<evidence type="ECO:0000256" key="1">
    <source>
        <dbReference type="ARBA" id="ARBA00004141"/>
    </source>
</evidence>
<feature type="transmembrane region" description="Helical" evidence="5">
    <location>
        <begin position="265"/>
        <end position="286"/>
    </location>
</feature>
<evidence type="ECO:0000256" key="4">
    <source>
        <dbReference type="ARBA" id="ARBA00023136"/>
    </source>
</evidence>
<feature type="transmembrane region" description="Helical" evidence="5">
    <location>
        <begin position="357"/>
        <end position="382"/>
    </location>
</feature>
<accession>A0A370KZ97</accession>
<dbReference type="CDD" id="cd17365">
    <property type="entry name" value="MFS_PcaK_like"/>
    <property type="match status" value="1"/>
</dbReference>
<keyword evidence="8" id="KW-1185">Reference proteome</keyword>
<feature type="transmembrane region" description="Helical" evidence="5">
    <location>
        <begin position="306"/>
        <end position="326"/>
    </location>
</feature>
<comment type="caution">
    <text evidence="7">The sequence shown here is derived from an EMBL/GenBank/DDBJ whole genome shotgun (WGS) entry which is preliminary data.</text>
</comment>
<dbReference type="PANTHER" id="PTHR23508:SF10">
    <property type="entry name" value="CARBOXYLIC ACID TRANSPORTER PROTEIN HOMOLOG"/>
    <property type="match status" value="1"/>
</dbReference>
<dbReference type="Gene3D" id="1.20.1250.20">
    <property type="entry name" value="MFS general substrate transporter like domains"/>
    <property type="match status" value="1"/>
</dbReference>
<dbReference type="Pfam" id="PF07690">
    <property type="entry name" value="MFS_1"/>
    <property type="match status" value="1"/>
</dbReference>
<dbReference type="EMBL" id="QQTP01000020">
    <property type="protein sequence ID" value="RDJ20329.1"/>
    <property type="molecule type" value="Genomic_DNA"/>
</dbReference>
<dbReference type="PROSITE" id="PS50850">
    <property type="entry name" value="MFS"/>
    <property type="match status" value="1"/>
</dbReference>
<name>A0A370KZ97_9HYPH</name>
<dbReference type="InterPro" id="IPR005829">
    <property type="entry name" value="Sugar_transporter_CS"/>
</dbReference>
<evidence type="ECO:0000313" key="8">
    <source>
        <dbReference type="Proteomes" id="UP000255207"/>
    </source>
</evidence>
<dbReference type="GO" id="GO:0005886">
    <property type="term" value="C:plasma membrane"/>
    <property type="evidence" value="ECO:0007669"/>
    <property type="project" value="TreeGrafter"/>
</dbReference>
<feature type="transmembrane region" description="Helical" evidence="5">
    <location>
        <begin position="101"/>
        <end position="119"/>
    </location>
</feature>
<dbReference type="AlphaFoldDB" id="A0A370KZ97"/>
<evidence type="ECO:0000256" key="5">
    <source>
        <dbReference type="SAM" id="Phobius"/>
    </source>
</evidence>
<gene>
    <name evidence="7" type="ORF">DWE98_25395</name>
</gene>
<dbReference type="PANTHER" id="PTHR23508">
    <property type="entry name" value="CARBOXYLIC ACID TRANSPORTER PROTEIN HOMOLOG"/>
    <property type="match status" value="1"/>
</dbReference>
<keyword evidence="3 5" id="KW-1133">Transmembrane helix</keyword>
<feature type="domain" description="Major facilitator superfamily (MFS) profile" evidence="6">
    <location>
        <begin position="36"/>
        <end position="447"/>
    </location>
</feature>
<feature type="transmembrane region" description="Helical" evidence="5">
    <location>
        <begin position="190"/>
        <end position="211"/>
    </location>
</feature>
<dbReference type="PROSITE" id="PS00217">
    <property type="entry name" value="SUGAR_TRANSPORT_2"/>
    <property type="match status" value="1"/>
</dbReference>
<feature type="transmembrane region" description="Helical" evidence="5">
    <location>
        <begin position="125"/>
        <end position="146"/>
    </location>
</feature>
<feature type="transmembrane region" description="Helical" evidence="5">
    <location>
        <begin position="75"/>
        <end position="94"/>
    </location>
</feature>
<sequence length="453" mass="47849">MRTSKVPEETKLQSHQTLTVEAYLDRVPATRFHFVVLGLCFMALAIDGFDSAIIGYMAPALLVEWNITRPELAPVLSAALFGLAIGAIVSGPIADRIGRKPVVMCANGLIALGCLASSYSPNLDVLTVLRFVTGLGLGAAMPNLVTLITEYAPKKNRVLITTAVLCAFPLGASLGGLLAAWLITLIGWRGLFVVGGILPLLVLAIGIFSLPESLHHLVSARKSQQAIRSVVRRISGAHSDVEIAVPPPEAAGRPKAIGVVLSRRYIIGSIALWIAYFMGLVIFYLFTSWMPVLLMGAGFSLESSAAISAMFPFGGVVGILIVGWIMERVEHHLVTVIAYALTAILVFLIGQQTQSPALLTIVILLAGAAMNAGQTALVPLAARFYPTEGRATGIAWMQGIGRTGGIGGALFGAYLSARTPSLKEFFAVACLPGVAGALAIFIKMRANPSGDHR</sequence>
<feature type="transmembrane region" description="Helical" evidence="5">
    <location>
        <begin position="425"/>
        <end position="444"/>
    </location>
</feature>
<keyword evidence="2 5" id="KW-0812">Transmembrane</keyword>
<evidence type="ECO:0000259" key="6">
    <source>
        <dbReference type="PROSITE" id="PS50850"/>
    </source>
</evidence>
<dbReference type="InterPro" id="IPR036259">
    <property type="entry name" value="MFS_trans_sf"/>
</dbReference>
<dbReference type="InterPro" id="IPR020846">
    <property type="entry name" value="MFS_dom"/>
</dbReference>
<evidence type="ECO:0000256" key="3">
    <source>
        <dbReference type="ARBA" id="ARBA00022989"/>
    </source>
</evidence>
<evidence type="ECO:0000256" key="2">
    <source>
        <dbReference type="ARBA" id="ARBA00022692"/>
    </source>
</evidence>
<feature type="transmembrane region" description="Helical" evidence="5">
    <location>
        <begin position="158"/>
        <end position="184"/>
    </location>
</feature>
<dbReference type="InterPro" id="IPR011701">
    <property type="entry name" value="MFS"/>
</dbReference>
<protein>
    <submittedName>
        <fullName evidence="7">MFS transporter</fullName>
    </submittedName>
</protein>
<dbReference type="SUPFAM" id="SSF103473">
    <property type="entry name" value="MFS general substrate transporter"/>
    <property type="match status" value="1"/>
</dbReference>
<dbReference type="PROSITE" id="PS00216">
    <property type="entry name" value="SUGAR_TRANSPORT_1"/>
    <property type="match status" value="1"/>
</dbReference>
<dbReference type="Proteomes" id="UP000255207">
    <property type="component" value="Unassembled WGS sequence"/>
</dbReference>